<reference evidence="2 3" key="1">
    <citation type="submission" date="2019-12" db="EMBL/GenBank/DDBJ databases">
        <title>Genome sequenceing of Clostridium bovifaecis.</title>
        <authorList>
            <person name="Yao Y."/>
        </authorList>
    </citation>
    <scope>NUCLEOTIDE SEQUENCE [LARGE SCALE GENOMIC DNA]</scope>
    <source>
        <strain evidence="2 3">BXX</strain>
    </source>
</reference>
<feature type="domain" description="Peptidoglycan binding-like" evidence="1">
    <location>
        <begin position="4"/>
        <end position="45"/>
    </location>
</feature>
<evidence type="ECO:0000313" key="3">
    <source>
        <dbReference type="Proteomes" id="UP000422764"/>
    </source>
</evidence>
<organism evidence="2 3">
    <name type="scientific">Clostridium bovifaecis</name>
    <dbReference type="NCBI Taxonomy" id="2184719"/>
    <lineage>
        <taxon>Bacteria</taxon>
        <taxon>Bacillati</taxon>
        <taxon>Bacillota</taxon>
        <taxon>Clostridia</taxon>
        <taxon>Eubacteriales</taxon>
        <taxon>Clostridiaceae</taxon>
        <taxon>Clostridium</taxon>
    </lineage>
</organism>
<gene>
    <name evidence="2" type="ORF">GOM49_04125</name>
</gene>
<protein>
    <submittedName>
        <fullName evidence="2">Peptidoglycan-binding protein</fullName>
    </submittedName>
</protein>
<accession>A0A6I6EQM6</accession>
<proteinExistence type="predicted"/>
<dbReference type="InterPro" id="IPR036366">
    <property type="entry name" value="PGBDSf"/>
</dbReference>
<sequence>MKDKGYYPGYIDGIYGDDMKEYVIKFRKHNNLTISHNIDYEFYKKLGISLID</sequence>
<dbReference type="InterPro" id="IPR036365">
    <property type="entry name" value="PGBD-like_sf"/>
</dbReference>
<dbReference type="AlphaFoldDB" id="A0A6I6EQM6"/>
<evidence type="ECO:0000313" key="2">
    <source>
        <dbReference type="EMBL" id="QGU94400.1"/>
    </source>
</evidence>
<dbReference type="Pfam" id="PF01471">
    <property type="entry name" value="PG_binding_1"/>
    <property type="match status" value="1"/>
</dbReference>
<dbReference type="Gene3D" id="1.10.101.10">
    <property type="entry name" value="PGBD-like superfamily/PGBD"/>
    <property type="match status" value="1"/>
</dbReference>
<dbReference type="SUPFAM" id="SSF47090">
    <property type="entry name" value="PGBD-like"/>
    <property type="match status" value="1"/>
</dbReference>
<dbReference type="EMBL" id="CP046522">
    <property type="protein sequence ID" value="QGU94400.1"/>
    <property type="molecule type" value="Genomic_DNA"/>
</dbReference>
<dbReference type="InterPro" id="IPR002477">
    <property type="entry name" value="Peptidoglycan-bd-like"/>
</dbReference>
<dbReference type="Proteomes" id="UP000422764">
    <property type="component" value="Chromosome"/>
</dbReference>
<keyword evidence="3" id="KW-1185">Reference proteome</keyword>
<evidence type="ECO:0000259" key="1">
    <source>
        <dbReference type="Pfam" id="PF01471"/>
    </source>
</evidence>
<name>A0A6I6EQM6_9CLOT</name>